<keyword evidence="3" id="KW-1185">Reference proteome</keyword>
<feature type="region of interest" description="Disordered" evidence="1">
    <location>
        <begin position="399"/>
        <end position="428"/>
    </location>
</feature>
<gene>
    <name evidence="2" type="ORF">F7725_000281</name>
</gene>
<dbReference type="EMBL" id="JAAKFY010000002">
    <property type="protein sequence ID" value="KAF3860026.1"/>
    <property type="molecule type" value="Genomic_DNA"/>
</dbReference>
<evidence type="ECO:0000313" key="3">
    <source>
        <dbReference type="Proteomes" id="UP000518266"/>
    </source>
</evidence>
<organism evidence="2 3">
    <name type="scientific">Dissostichus mawsoni</name>
    <name type="common">Antarctic cod</name>
    <dbReference type="NCBI Taxonomy" id="36200"/>
    <lineage>
        <taxon>Eukaryota</taxon>
        <taxon>Metazoa</taxon>
        <taxon>Chordata</taxon>
        <taxon>Craniata</taxon>
        <taxon>Vertebrata</taxon>
        <taxon>Euteleostomi</taxon>
        <taxon>Actinopterygii</taxon>
        <taxon>Neopterygii</taxon>
        <taxon>Teleostei</taxon>
        <taxon>Neoteleostei</taxon>
        <taxon>Acanthomorphata</taxon>
        <taxon>Eupercaria</taxon>
        <taxon>Perciformes</taxon>
        <taxon>Notothenioidei</taxon>
        <taxon>Nototheniidae</taxon>
        <taxon>Dissostichus</taxon>
    </lineage>
</organism>
<evidence type="ECO:0000256" key="1">
    <source>
        <dbReference type="SAM" id="MobiDB-lite"/>
    </source>
</evidence>
<evidence type="ECO:0000313" key="2">
    <source>
        <dbReference type="EMBL" id="KAF3860026.1"/>
    </source>
</evidence>
<dbReference type="Proteomes" id="UP000518266">
    <property type="component" value="Unassembled WGS sequence"/>
</dbReference>
<name>A0A7J5ZEG3_DISMA</name>
<sequence length="428" mass="44249">MDTGNCVMTLQVSSCLPDSKSSNQKPAGLTDQIISLSRLKLPVGGDLNVQGQFDVHELLVLADLAGHVLFGSLQGILKVPDAELGGLDLLFLVGADGADVGVDVNVNGCQQLRVDCDGCDAPTTCTRETTALTESDAVCTTSTTVTSTASSTATAVSTAKLPVGGDLNVQGQFDVHELLVLADLAGHVLFGSLQGILKVPDAELGVLHCHLTALLSLSDLGLQVDTLRNSSEEIDLILKGVNLGLQLNLVHVGAIYILLEEKKIVSIVLNQALHVPQLSLQLHLLVAEPVELSAQVGDVIHRATPKRAPHLVNEAGEAVVQGLDLLFLVGADGADVGVDVNVNGCQQLRVDCDGCDAPTTCTRETTALTESDAVCTTSTTVTSTASSTATAVSTAVSTATTTKSTTTTTTTKSTTTTISTTTTTTHHG</sequence>
<dbReference type="OrthoDB" id="10622590at2759"/>
<comment type="caution">
    <text evidence="2">The sequence shown here is derived from an EMBL/GenBank/DDBJ whole genome shotgun (WGS) entry which is preliminary data.</text>
</comment>
<protein>
    <submittedName>
        <fullName evidence="2">Uncharacterized protein</fullName>
    </submittedName>
</protein>
<proteinExistence type="predicted"/>
<dbReference type="AlphaFoldDB" id="A0A7J5ZEG3"/>
<accession>A0A7J5ZEG3</accession>
<reference evidence="2 3" key="1">
    <citation type="submission" date="2020-03" db="EMBL/GenBank/DDBJ databases">
        <title>Dissostichus mawsoni Genome sequencing and assembly.</title>
        <authorList>
            <person name="Park H."/>
        </authorList>
    </citation>
    <scope>NUCLEOTIDE SEQUENCE [LARGE SCALE GENOMIC DNA]</scope>
    <source>
        <strain evidence="2">DM0001</strain>
        <tissue evidence="2">Muscle</tissue>
    </source>
</reference>